<evidence type="ECO:0000256" key="3">
    <source>
        <dbReference type="SAM" id="MobiDB-lite"/>
    </source>
</evidence>
<evidence type="ECO:0000256" key="2">
    <source>
        <dbReference type="ARBA" id="ARBA00022606"/>
    </source>
</evidence>
<organism evidence="6 7">
    <name type="scientific">Volvox africanus</name>
    <dbReference type="NCBI Taxonomy" id="51714"/>
    <lineage>
        <taxon>Eukaryota</taxon>
        <taxon>Viridiplantae</taxon>
        <taxon>Chlorophyta</taxon>
        <taxon>core chlorophytes</taxon>
        <taxon>Chlorophyceae</taxon>
        <taxon>CS clade</taxon>
        <taxon>Chlamydomonadales</taxon>
        <taxon>Volvocaceae</taxon>
        <taxon>Volvox</taxon>
    </lineage>
</organism>
<dbReference type="PANTHER" id="PTHR31600:SF2">
    <property type="entry name" value="GAMETE ENRICHED GENE 10 PROTEIN-RELATED"/>
    <property type="match status" value="1"/>
</dbReference>
<dbReference type="InterPro" id="IPR035965">
    <property type="entry name" value="PAS-like_dom_sf"/>
</dbReference>
<evidence type="ECO:0000256" key="4">
    <source>
        <dbReference type="SAM" id="Phobius"/>
    </source>
</evidence>
<evidence type="ECO:0000313" key="6">
    <source>
        <dbReference type="EMBL" id="GIL50725.1"/>
    </source>
</evidence>
<feature type="region of interest" description="Disordered" evidence="3">
    <location>
        <begin position="1632"/>
        <end position="1746"/>
    </location>
</feature>
<keyword evidence="1" id="KW-0675">Receptor</keyword>
<feature type="transmembrane region" description="Helical" evidence="4">
    <location>
        <begin position="258"/>
        <end position="274"/>
    </location>
</feature>
<dbReference type="PANTHER" id="PTHR31600">
    <property type="entry name" value="TINY MACROCYSTS PROTEIN B-RELATED"/>
    <property type="match status" value="1"/>
</dbReference>
<feature type="transmembrane region" description="Helical" evidence="4">
    <location>
        <begin position="2201"/>
        <end position="2221"/>
    </location>
</feature>
<feature type="compositionally biased region" description="Acidic residues" evidence="3">
    <location>
        <begin position="2030"/>
        <end position="2043"/>
    </location>
</feature>
<evidence type="ECO:0000313" key="7">
    <source>
        <dbReference type="Proteomes" id="UP000747399"/>
    </source>
</evidence>
<keyword evidence="1" id="KW-0600">Photoreceptor protein</keyword>
<feature type="compositionally biased region" description="Polar residues" evidence="3">
    <location>
        <begin position="1730"/>
        <end position="1740"/>
    </location>
</feature>
<feature type="region of interest" description="Disordered" evidence="3">
    <location>
        <begin position="2030"/>
        <end position="2120"/>
    </location>
</feature>
<dbReference type="Pfam" id="PF25474">
    <property type="entry name" value="TPR_TmcB"/>
    <property type="match status" value="1"/>
</dbReference>
<evidence type="ECO:0000259" key="5">
    <source>
        <dbReference type="PROSITE" id="PS50112"/>
    </source>
</evidence>
<keyword evidence="1" id="KW-0157">Chromophore</keyword>
<dbReference type="PROSITE" id="PS50112">
    <property type="entry name" value="PAS"/>
    <property type="match status" value="1"/>
</dbReference>
<feature type="transmembrane region" description="Helical" evidence="4">
    <location>
        <begin position="162"/>
        <end position="182"/>
    </location>
</feature>
<accession>A0A8J4AZ11</accession>
<dbReference type="InterPro" id="IPR057352">
    <property type="entry name" value="TPR_TmcB/C"/>
</dbReference>
<name>A0A8J4AZ11_9CHLO</name>
<reference evidence="6" key="1">
    <citation type="journal article" date="2021" name="Proc. Natl. Acad. Sci. U.S.A.">
        <title>Three genomes in the algal genus Volvox reveal the fate of a haploid sex-determining region after a transition to homothallism.</title>
        <authorList>
            <person name="Yamamoto K."/>
            <person name="Hamaji T."/>
            <person name="Kawai-Toyooka H."/>
            <person name="Matsuzaki R."/>
            <person name="Takahashi F."/>
            <person name="Nishimura Y."/>
            <person name="Kawachi M."/>
            <person name="Noguchi H."/>
            <person name="Minakuchi Y."/>
            <person name="Umen J.G."/>
            <person name="Toyoda A."/>
            <person name="Nozaki H."/>
        </authorList>
    </citation>
    <scope>NUCLEOTIDE SEQUENCE</scope>
    <source>
        <strain evidence="6">NIES-3780</strain>
    </source>
</reference>
<evidence type="ECO:0000256" key="1">
    <source>
        <dbReference type="ARBA" id="ARBA00022543"/>
    </source>
</evidence>
<keyword evidence="4" id="KW-1133">Transmembrane helix</keyword>
<dbReference type="InterPro" id="IPR052994">
    <property type="entry name" value="Tiny_macrocysts_regulators"/>
</dbReference>
<dbReference type="Gene3D" id="3.30.450.20">
    <property type="entry name" value="PAS domain"/>
    <property type="match status" value="1"/>
</dbReference>
<feature type="region of interest" description="Disordered" evidence="3">
    <location>
        <begin position="1535"/>
        <end position="1613"/>
    </location>
</feature>
<feature type="transmembrane region" description="Helical" evidence="4">
    <location>
        <begin position="350"/>
        <end position="368"/>
    </location>
</feature>
<proteinExistence type="predicted"/>
<feature type="domain" description="PAS" evidence="5">
    <location>
        <begin position="627"/>
        <end position="672"/>
    </location>
</feature>
<keyword evidence="2" id="KW-0716">Sensory transduction</keyword>
<feature type="transmembrane region" description="Helical" evidence="4">
    <location>
        <begin position="2409"/>
        <end position="2440"/>
    </location>
</feature>
<dbReference type="Proteomes" id="UP000747399">
    <property type="component" value="Unassembled WGS sequence"/>
</dbReference>
<feature type="compositionally biased region" description="Low complexity" evidence="3">
    <location>
        <begin position="1583"/>
        <end position="1595"/>
    </location>
</feature>
<feature type="transmembrane region" description="Helical" evidence="4">
    <location>
        <begin position="308"/>
        <end position="329"/>
    </location>
</feature>
<keyword evidence="4" id="KW-0812">Transmembrane</keyword>
<dbReference type="EMBL" id="BNCO01000009">
    <property type="protein sequence ID" value="GIL50725.1"/>
    <property type="molecule type" value="Genomic_DNA"/>
</dbReference>
<feature type="region of interest" description="Disordered" evidence="3">
    <location>
        <begin position="1"/>
        <end position="42"/>
    </location>
</feature>
<feature type="transmembrane region" description="Helical" evidence="4">
    <location>
        <begin position="217"/>
        <end position="238"/>
    </location>
</feature>
<dbReference type="SUPFAM" id="SSF55785">
    <property type="entry name" value="PYP-like sensor domain (PAS domain)"/>
    <property type="match status" value="1"/>
</dbReference>
<keyword evidence="4" id="KW-0472">Membrane</keyword>
<dbReference type="GO" id="GO:0009881">
    <property type="term" value="F:photoreceptor activity"/>
    <property type="evidence" value="ECO:0007669"/>
    <property type="project" value="UniProtKB-KW"/>
</dbReference>
<keyword evidence="7" id="KW-1185">Reference proteome</keyword>
<dbReference type="Pfam" id="PF13426">
    <property type="entry name" value="PAS_9"/>
    <property type="match status" value="1"/>
</dbReference>
<sequence>MAESVSGASSYAGSVASSRTSVSRRARHDHANPDGQGSEDLFDRRSSLEDGVFAVLFTLRKEDTEARIRIRWSMLQMLLGGWQLYTTIIDPAKQAWDINPDSIGWRVVSILNFEWLLKVGYNAYLAVLYTMVAMLVFNCGLCVWVAWCFKEQKFPVVWPVKALRLFNAVFLHAFDITSLNVLQLGMKCRFTGPEKPHLHFDMLPQYSCVKSPHAMHAVVSGLALILFVILSLVSIMAQVEVNPLSKRPSALGHSGPEMIAFLIRVLMTLVQVVIGWQRVASCVHLFLSLALAWQYLRWNPHLVSWMNYLKGGISVTMVWCSATLMLLVFHPGVSGHHMKDWSEALTDVMLAGLAPAFFTGVLISWRMISYVTNTALKSLASAKPDAPLKDICQNIDGPQDVEVIARCCRVWRDRYNLDPEAVHKARQVIQAGLAMFPTSAYMVLLHGNFMIDVLGVNQSGSRRIEEARKLEPNFMCRFIMFVRHQQASQLAAGKQSNGGTNMDLLAYVEYQRKQRMVVRLHKEALQAICSFWKALDSNLVSFTTLSKGLSKIESSVSKAQAAYRVVLENYGNNPKLVRLYGKFLQSIKNDPWRASEYFAEAERLEEVQNGDASQGPLLPDGTPLGRMDEMATAVLVINAAGEVQVANKHAHVLFGYKRGTLEGKPVASLLAPHFARWFANHLASLVGTAALAYVTRDETQADIIKDEVAVGMHSDRLAFPLKLSMRKASGVGEDSTFITMLEAVPPVRGVASLWVAVSGTIVACDPQFVMAFGWRSPEVSGASLTGLVSITQNWEQQIPAAAEDVEAPSLNSSAQDESACDVLKRLVTRAKEMAAAEEPSRRNIHCLVKHKYDSQPVSCSIRLQESVDVDAPVHELHFRLADSDQQQQHLLVVNRKGAIVHASSEVVTDLKGVASTLGVLGGQDRSGFASGGGGLGRHHHASGNGTAAGNTSVTAAATALTSGLPSTEQLAGYTLCDFLPCPWKEMHYKFLKATSASGPPNSRNLWTCRKEGLLGPILEMRTASGKPLFVHTSVSTADVAGEVHHVIRLARSTVEAALEERRLQLQLNEDGEVIAVTGGNSMSLFGMDPGKLIGRALWDVLKWSSPVDGDKLLPADGRQMFYTIVRREVTAPGSSWRVQVSPPSRPQPLQQVPSIASELLALTTAFNSRPALLKVHLEVKENEDEGHEKYSILVDLWPTLSVSGLLEVDSTGRIRTVLEERTRPAGLLFGVPSPSLVGKQLAELLNLPTDRAKPGDLLSLNSIKKSSLKSSSADANNVKVGPLHVLQGIRPDGLPINLGVQVVGKPGPGHVLHVILKVHQTPMLPAAAATLANSSPAMPVAAEGRLSASASIVKKSLTMASSAVMEIDPTGLFTKILAAEDLATPVIATAVTASVRPSSGDRGPAIATTATTAATAGTKTATVSIVFPNEEGTAQQQGPPLPSPPALLGLPPVPAIVTSPNRPQRLHLPVGVVRTVDGTHLSASGAPASGTSRQVVSVTDNTVMKAVDLAASGANKSQMITKEYAGGVIIGDGDVFTGGNEPSAPPQSNKGRPAMRSGTPPPGQSAAEDMSPSGSGNQDGSHRSSSSNIDASSGSDVNTQEDGSGQPVRFTATPASERVSNWVASKGVFYQNSVPLGGNKQSEDGSRPSDEGARGGKDDDDDYSPRRQGGPIDIKALLRKGIQDTDPPDNKAKPDVYGGSAYNNSPAPPGPRPIREVGGMTQDDDAASEGGQSALSAQSDNRTDYKRGKRYRKLVKLMESGQTQQVQQRFRSHALLTVTMLAAVHIFCFALTIYSILTKQKSMVELGRTGQAQRYLHSIITDVRSLDVIAKDKSLPTLYTREDIKPLITRISEGADEIQVRLREILDSHHSRRSPVHDLLFGTKRAAWDGNYRNGSNKYTELTIWEFSTRFIAMAKSVEQNLETWMVNNVSIADTIPGQFLIKSGPDLWSATRKVLDALMHLAVNDARWVDNLQLVFLTTEGVAITSIAACYLAYLLRALAAQRYKLYNTFMIIPAGLARTLASQNTSLELDDDDEEDDDDEDDKHSALESNPSDPDSPPDGNKQKKRHATVNLERNTESHIQRSGEYSMLSSARRGENHQGPLSRRSKSNGPPSPEGTKDLVRQQHLRLSQQASLDLNGGGSAGGRKGYLGMLMQRMRGALRFNSSTVTPLPQTSSDGQQQLLAIGTSAKRKLKYDSHEAFMVVTPFVIWSLLVIVIYGVCVSRIMGIVEVVAVHSVANFLAARTYRAVFFSQELVVNDDPTLLASHRAAVAGVHKVVRDAWYTLQLGQYAYIASGPGTEQFPYVKEGMAYASPELTDIFYESGRCHRVEGTCPTNHDYRFFQITRTSLDSMMQQYLVQLESLARDQNPYSPGMSSPEFDFIYNVGTKDLIGGASEIQQTHLNTIMHLFHGIFVLHIMLFILFWVIFGGFLVLLLFPLLKRVSRERRRVAELLSQLPLELDVERLVARALGATLNVTSSGPGAGSTPQQVAAAALPAPPVGGQGSTFRPAAVEPSGDLTELDTVNRWKAIIRSASQQAMAANRRSNTGEAAAVAISSGAMARTNFSANKQQ</sequence>
<dbReference type="InterPro" id="IPR000014">
    <property type="entry name" value="PAS"/>
</dbReference>
<feature type="compositionally biased region" description="Basic and acidic residues" evidence="3">
    <location>
        <begin position="1641"/>
        <end position="1657"/>
    </location>
</feature>
<protein>
    <recommendedName>
        <fullName evidence="5">PAS domain-containing protein</fullName>
    </recommendedName>
</protein>
<feature type="compositionally biased region" description="Low complexity" evidence="3">
    <location>
        <begin position="1"/>
        <end position="21"/>
    </location>
</feature>
<gene>
    <name evidence="6" type="ORF">Vafri_6878</name>
</gene>
<feature type="transmembrane region" description="Helical" evidence="4">
    <location>
        <begin position="1774"/>
        <end position="1797"/>
    </location>
</feature>
<comment type="caution">
    <text evidence="6">The sequence shown here is derived from an EMBL/GenBank/DDBJ whole genome shotgun (WGS) entry which is preliminary data.</text>
</comment>
<feature type="transmembrane region" description="Helical" evidence="4">
    <location>
        <begin position="123"/>
        <end position="147"/>
    </location>
</feature>